<name>A0A0C2V386_PARME</name>
<proteinExistence type="predicted"/>
<dbReference type="OrthoDB" id="9863939at2"/>
<gene>
    <name evidence="1" type="ORF">CCC_04067</name>
</gene>
<sequence>MTFQLDAVALPLEGMTACVAYAAIDMGARGVYLDPTYSDALAELQALGFAFEAAGPSYPGGRCRFRLRRHCRGWELHRPWLTESWWREAVGA</sequence>
<dbReference type="Proteomes" id="UP000031971">
    <property type="component" value="Unassembled WGS sequence"/>
</dbReference>
<protein>
    <submittedName>
        <fullName evidence="1">Uncharacterized protein</fullName>
    </submittedName>
</protein>
<keyword evidence="2" id="KW-1185">Reference proteome</keyword>
<dbReference type="RefSeq" id="WP_041040379.1">
    <property type="nucleotide sequence ID" value="NZ_JXSL01000023.1"/>
</dbReference>
<dbReference type="AlphaFoldDB" id="A0A0C2V386"/>
<organism evidence="1 2">
    <name type="scientific">Paramagnetospirillum magnetotacticum MS-1</name>
    <dbReference type="NCBI Taxonomy" id="272627"/>
    <lineage>
        <taxon>Bacteria</taxon>
        <taxon>Pseudomonadati</taxon>
        <taxon>Pseudomonadota</taxon>
        <taxon>Alphaproteobacteria</taxon>
        <taxon>Rhodospirillales</taxon>
        <taxon>Magnetospirillaceae</taxon>
        <taxon>Paramagnetospirillum</taxon>
    </lineage>
</organism>
<evidence type="ECO:0000313" key="1">
    <source>
        <dbReference type="EMBL" id="KIL99551.1"/>
    </source>
</evidence>
<dbReference type="EMBL" id="JXSL01000023">
    <property type="protein sequence ID" value="KIL99551.1"/>
    <property type="molecule type" value="Genomic_DNA"/>
</dbReference>
<comment type="caution">
    <text evidence="1">The sequence shown here is derived from an EMBL/GenBank/DDBJ whole genome shotgun (WGS) entry which is preliminary data.</text>
</comment>
<evidence type="ECO:0000313" key="2">
    <source>
        <dbReference type="Proteomes" id="UP000031971"/>
    </source>
</evidence>
<accession>A0A0C2V386</accession>
<reference evidence="1 2" key="1">
    <citation type="submission" date="2015-01" db="EMBL/GenBank/DDBJ databases">
        <title>Genome Sequence of Magnetospirillum magnetotacticum Strain MS-1.</title>
        <authorList>
            <person name="Marinov G.K."/>
            <person name="Smalley M.D."/>
            <person name="DeSalvo G."/>
        </authorList>
    </citation>
    <scope>NUCLEOTIDE SEQUENCE [LARGE SCALE GENOMIC DNA]</scope>
    <source>
        <strain evidence="1 2">MS-1</strain>
    </source>
</reference>